<accession>A0A7J7GJV8</accession>
<evidence type="ECO:0000256" key="2">
    <source>
        <dbReference type="ARBA" id="ARBA00023015"/>
    </source>
</evidence>
<evidence type="ECO:0000256" key="3">
    <source>
        <dbReference type="ARBA" id="ARBA00023163"/>
    </source>
</evidence>
<feature type="region of interest" description="Disordered" evidence="4">
    <location>
        <begin position="1"/>
        <end position="33"/>
    </location>
</feature>
<keyword evidence="3" id="KW-0804">Transcription</keyword>
<keyword evidence="6" id="KW-1185">Reference proteome</keyword>
<dbReference type="PANTHER" id="PTHR33388:SF1">
    <property type="entry name" value="PROTEIN SPEAR2"/>
    <property type="match status" value="1"/>
</dbReference>
<organism evidence="5 6">
    <name type="scientific">Camellia sinensis</name>
    <name type="common">Tea plant</name>
    <name type="synonym">Thea sinensis</name>
    <dbReference type="NCBI Taxonomy" id="4442"/>
    <lineage>
        <taxon>Eukaryota</taxon>
        <taxon>Viridiplantae</taxon>
        <taxon>Streptophyta</taxon>
        <taxon>Embryophyta</taxon>
        <taxon>Tracheophyta</taxon>
        <taxon>Spermatophyta</taxon>
        <taxon>Magnoliopsida</taxon>
        <taxon>eudicotyledons</taxon>
        <taxon>Gunneridae</taxon>
        <taxon>Pentapetalae</taxon>
        <taxon>asterids</taxon>
        <taxon>Ericales</taxon>
        <taxon>Theaceae</taxon>
        <taxon>Camellia</taxon>
    </lineage>
</organism>
<evidence type="ECO:0000313" key="6">
    <source>
        <dbReference type="Proteomes" id="UP000593564"/>
    </source>
</evidence>
<dbReference type="InterPro" id="IPR040356">
    <property type="entry name" value="SPEAR"/>
</dbReference>
<reference evidence="6" key="1">
    <citation type="journal article" date="2020" name="Nat. Commun.">
        <title>Genome assembly of wild tea tree DASZ reveals pedigree and selection history of tea varieties.</title>
        <authorList>
            <person name="Zhang W."/>
            <person name="Zhang Y."/>
            <person name="Qiu H."/>
            <person name="Guo Y."/>
            <person name="Wan H."/>
            <person name="Zhang X."/>
            <person name="Scossa F."/>
            <person name="Alseekh S."/>
            <person name="Zhang Q."/>
            <person name="Wang P."/>
            <person name="Xu L."/>
            <person name="Schmidt M.H."/>
            <person name="Jia X."/>
            <person name="Li D."/>
            <person name="Zhu A."/>
            <person name="Guo F."/>
            <person name="Chen W."/>
            <person name="Ni D."/>
            <person name="Usadel B."/>
            <person name="Fernie A.R."/>
            <person name="Wen W."/>
        </authorList>
    </citation>
    <scope>NUCLEOTIDE SEQUENCE [LARGE SCALE GENOMIC DNA]</scope>
    <source>
        <strain evidence="6">cv. G240</strain>
    </source>
</reference>
<dbReference type="AlphaFoldDB" id="A0A7J7GJV8"/>
<dbReference type="Proteomes" id="UP000593564">
    <property type="component" value="Unassembled WGS sequence"/>
</dbReference>
<keyword evidence="2" id="KW-0805">Transcription regulation</keyword>
<comment type="caution">
    <text evidence="5">The sequence shown here is derived from an EMBL/GenBank/DDBJ whole genome shotgun (WGS) entry which is preliminary data.</text>
</comment>
<evidence type="ECO:0000256" key="4">
    <source>
        <dbReference type="SAM" id="MobiDB-lite"/>
    </source>
</evidence>
<proteinExistence type="predicted"/>
<name>A0A7J7GJV8_CAMSI</name>
<protein>
    <submittedName>
        <fullName evidence="5">Uncharacterized protein</fullName>
    </submittedName>
</protein>
<evidence type="ECO:0000256" key="1">
    <source>
        <dbReference type="ARBA" id="ARBA00022491"/>
    </source>
</evidence>
<sequence>MAQEEHNHRCSNSSSAGGGNRSSKELKQKKVPQRGLGVAQLEKIILEEQQKKDALLLSNSLLSPINSSCLAVQSQCTSNFWHNPSQTDLSSPNLIFRPAPSIPNVDVLHPNYVPLSKPSNVSGLGQGNWPKLWNGEYNLEGENHRLDHNGFAFPSNLNLPYESNPIWPPPNIIQRTLQFQQQPSSSSMVNVSSGTSSSSEINYHQIEPPSNQSFYGNNYTPLWHEEEKMVGMKRPYPFPPDNLSGPAFPCKFPPIFVPPITRSDESASCGNGGTVSIEPNTPIFSILFREGPLSSTVLCELNPKKVVKENGNLNGDFLTLASPATALPQSSSKYKHPSLYQTPYTRELSELQSLLHQGSAEDPIQHPGPQKQPLYSFFPPAKARIDQATTTVSGCNGEVGEKHDLDLKL</sequence>
<keyword evidence="1" id="KW-0678">Repressor</keyword>
<dbReference type="EMBL" id="JACBKZ010000010">
    <property type="protein sequence ID" value="KAF5940515.1"/>
    <property type="molecule type" value="Genomic_DNA"/>
</dbReference>
<dbReference type="GO" id="GO:0003700">
    <property type="term" value="F:DNA-binding transcription factor activity"/>
    <property type="evidence" value="ECO:0007669"/>
    <property type="project" value="InterPro"/>
</dbReference>
<evidence type="ECO:0000313" key="5">
    <source>
        <dbReference type="EMBL" id="KAF5940515.1"/>
    </source>
</evidence>
<dbReference type="PANTHER" id="PTHR33388">
    <property type="entry name" value="OS01G0212500 PROTEIN"/>
    <property type="match status" value="1"/>
</dbReference>
<reference evidence="5 6" key="2">
    <citation type="submission" date="2020-07" db="EMBL/GenBank/DDBJ databases">
        <title>Genome assembly of wild tea tree DASZ reveals pedigree and selection history of tea varieties.</title>
        <authorList>
            <person name="Zhang W."/>
        </authorList>
    </citation>
    <scope>NUCLEOTIDE SEQUENCE [LARGE SCALE GENOMIC DNA]</scope>
    <source>
        <strain evidence="6">cv. G240</strain>
        <tissue evidence="5">Leaf</tissue>
    </source>
</reference>
<gene>
    <name evidence="5" type="ORF">HYC85_021682</name>
</gene>